<organism evidence="8 9">
    <name type="scientific">Branchiostoma floridae</name>
    <name type="common">Florida lancelet</name>
    <name type="synonym">Amphioxus</name>
    <dbReference type="NCBI Taxonomy" id="7739"/>
    <lineage>
        <taxon>Eukaryota</taxon>
        <taxon>Metazoa</taxon>
        <taxon>Chordata</taxon>
        <taxon>Cephalochordata</taxon>
        <taxon>Leptocardii</taxon>
        <taxon>Amphioxiformes</taxon>
        <taxon>Branchiostomatidae</taxon>
        <taxon>Branchiostoma</taxon>
    </lineage>
</organism>
<dbReference type="Pfam" id="PF00530">
    <property type="entry name" value="SRCR"/>
    <property type="match status" value="2"/>
</dbReference>
<sequence>MGVYWENGATALNKTQLNNIARRITQIRVKIDRITFGMANTSLSLQSMANTGFPRVIPVSTTQTTQTGIRLVGGQSSIRGGRVEVYHDGQLGTVCDDGFDINDAHVVCRQLGYLIAAEARSQAAFGAGTGPIWLDNLACGGSETNIGDCSHNGWGTHNCGHSEDAGVVCTDDMRLVGGRSSSEGRVEVYHGGQWGTVCDDDFDLNDAHVVCRRLGYEGAAEARSQADFGAGSDPIWLDNLACEGSETTIGDCSHNGWGSHNCQHNEDAAEKYQTPSRMTQSSNKLTKSTWNNGSKTQQALALADRQRR</sequence>
<feature type="disulfide bond" evidence="5">
    <location>
        <begin position="242"/>
        <end position="252"/>
    </location>
</feature>
<proteinExistence type="predicted"/>
<evidence type="ECO:0000256" key="3">
    <source>
        <dbReference type="ARBA" id="ARBA00023157"/>
    </source>
</evidence>
<dbReference type="GO" id="GO:0016020">
    <property type="term" value="C:membrane"/>
    <property type="evidence" value="ECO:0007669"/>
    <property type="project" value="InterPro"/>
</dbReference>
<feature type="region of interest" description="Disordered" evidence="6">
    <location>
        <begin position="268"/>
        <end position="308"/>
    </location>
</feature>
<evidence type="ECO:0000313" key="8">
    <source>
        <dbReference type="Proteomes" id="UP000001554"/>
    </source>
</evidence>
<name>A0A9J7L494_BRAFL</name>
<keyword evidence="8" id="KW-1185">Reference proteome</keyword>
<dbReference type="PRINTS" id="PR00258">
    <property type="entry name" value="SPERACTRCPTR"/>
</dbReference>
<feature type="disulfide bond" evidence="5">
    <location>
        <begin position="95"/>
        <end position="159"/>
    </location>
</feature>
<dbReference type="GeneID" id="118415505"/>
<comment type="caution">
    <text evidence="5">Lacks conserved residue(s) required for the propagation of feature annotation.</text>
</comment>
<dbReference type="KEGG" id="bfo:118415505"/>
<keyword evidence="4" id="KW-0325">Glycoprotein</keyword>
<dbReference type="OrthoDB" id="536948at2759"/>
<evidence type="ECO:0000313" key="9">
    <source>
        <dbReference type="RefSeq" id="XP_035676059.1"/>
    </source>
</evidence>
<dbReference type="PROSITE" id="PS00420">
    <property type="entry name" value="SRCR_1"/>
    <property type="match status" value="1"/>
</dbReference>
<evidence type="ECO:0000256" key="1">
    <source>
        <dbReference type="ARBA" id="ARBA00022729"/>
    </source>
</evidence>
<gene>
    <name evidence="9" type="primary">LOC118415505</name>
</gene>
<feature type="domain" description="SRCR" evidence="7">
    <location>
        <begin position="69"/>
        <end position="170"/>
    </location>
</feature>
<reference evidence="8" key="1">
    <citation type="journal article" date="2020" name="Nat. Ecol. Evol.">
        <title>Deeply conserved synteny resolves early events in vertebrate evolution.</title>
        <authorList>
            <person name="Simakov O."/>
            <person name="Marletaz F."/>
            <person name="Yue J.X."/>
            <person name="O'Connell B."/>
            <person name="Jenkins J."/>
            <person name="Brandt A."/>
            <person name="Calef R."/>
            <person name="Tung C.H."/>
            <person name="Huang T.K."/>
            <person name="Schmutz J."/>
            <person name="Satoh N."/>
            <person name="Yu J.K."/>
            <person name="Putnam N.H."/>
            <person name="Green R.E."/>
            <person name="Rokhsar D.S."/>
        </authorList>
    </citation>
    <scope>NUCLEOTIDE SEQUENCE [LARGE SCALE GENOMIC DNA]</scope>
    <source>
        <strain evidence="8">S238N-H82</strain>
    </source>
</reference>
<protein>
    <submittedName>
        <fullName evidence="9">Deleted in malignant brain tumors 1 protein-like</fullName>
    </submittedName>
</protein>
<dbReference type="OMA" id="DVYDCSH"/>
<keyword evidence="3 5" id="KW-1015">Disulfide bond</keyword>
<dbReference type="InterPro" id="IPR001190">
    <property type="entry name" value="SRCR"/>
</dbReference>
<dbReference type="InterPro" id="IPR036772">
    <property type="entry name" value="SRCR-like_dom_sf"/>
</dbReference>
<dbReference type="SUPFAM" id="SSF56487">
    <property type="entry name" value="SRCR-like"/>
    <property type="match status" value="2"/>
</dbReference>
<dbReference type="Gene3D" id="3.10.250.10">
    <property type="entry name" value="SRCR-like domain"/>
    <property type="match status" value="2"/>
</dbReference>
<accession>A0A9J7L494</accession>
<dbReference type="PANTHER" id="PTHR19331">
    <property type="entry name" value="SCAVENGER RECEPTOR DOMAIN-CONTAINING"/>
    <property type="match status" value="1"/>
</dbReference>
<dbReference type="PANTHER" id="PTHR19331:SF465">
    <property type="entry name" value="EGG PEPTIDE SPERACT RECEPTOR"/>
    <property type="match status" value="1"/>
</dbReference>
<feature type="disulfide bond" evidence="5">
    <location>
        <begin position="139"/>
        <end position="149"/>
    </location>
</feature>
<evidence type="ECO:0000256" key="4">
    <source>
        <dbReference type="ARBA" id="ARBA00023180"/>
    </source>
</evidence>
<feature type="disulfide bond" evidence="5">
    <location>
        <begin position="108"/>
        <end position="169"/>
    </location>
</feature>
<dbReference type="FunFam" id="3.10.250.10:FF:000006">
    <property type="entry name" value="neurotrypsin isoform X2"/>
    <property type="match status" value="2"/>
</dbReference>
<dbReference type="Proteomes" id="UP000001554">
    <property type="component" value="Chromosome 5"/>
</dbReference>
<dbReference type="RefSeq" id="XP_035676059.1">
    <property type="nucleotide sequence ID" value="XM_035820166.1"/>
</dbReference>
<dbReference type="AlphaFoldDB" id="A0A9J7L494"/>
<dbReference type="PROSITE" id="PS50287">
    <property type="entry name" value="SRCR_2"/>
    <property type="match status" value="2"/>
</dbReference>
<reference evidence="9" key="2">
    <citation type="submission" date="2025-08" db="UniProtKB">
        <authorList>
            <consortium name="RefSeq"/>
        </authorList>
    </citation>
    <scope>IDENTIFICATION</scope>
    <source>
        <strain evidence="9">S238N-H82</strain>
        <tissue evidence="9">Testes</tissue>
    </source>
</reference>
<feature type="disulfide bond" evidence="5">
    <location>
        <begin position="198"/>
        <end position="262"/>
    </location>
</feature>
<feature type="compositionally biased region" description="Polar residues" evidence="6">
    <location>
        <begin position="273"/>
        <end position="299"/>
    </location>
</feature>
<keyword evidence="1" id="KW-0732">Signal</keyword>
<evidence type="ECO:0000256" key="6">
    <source>
        <dbReference type="SAM" id="MobiDB-lite"/>
    </source>
</evidence>
<dbReference type="SMART" id="SM00202">
    <property type="entry name" value="SR"/>
    <property type="match status" value="2"/>
</dbReference>
<evidence type="ECO:0000256" key="2">
    <source>
        <dbReference type="ARBA" id="ARBA00022737"/>
    </source>
</evidence>
<evidence type="ECO:0000256" key="5">
    <source>
        <dbReference type="PROSITE-ProRule" id="PRU00196"/>
    </source>
</evidence>
<feature type="domain" description="SRCR" evidence="7">
    <location>
        <begin position="173"/>
        <end position="268"/>
    </location>
</feature>
<keyword evidence="2" id="KW-0677">Repeat</keyword>
<evidence type="ECO:0000259" key="7">
    <source>
        <dbReference type="PROSITE" id="PS50287"/>
    </source>
</evidence>